<evidence type="ECO:0000256" key="3">
    <source>
        <dbReference type="RuleBase" id="RU003719"/>
    </source>
</evidence>
<evidence type="ECO:0008006" key="8">
    <source>
        <dbReference type="Google" id="ProtNLM"/>
    </source>
</evidence>
<evidence type="ECO:0000259" key="5">
    <source>
        <dbReference type="Pfam" id="PF02826"/>
    </source>
</evidence>
<dbReference type="Pfam" id="PF00389">
    <property type="entry name" value="2-Hacid_dh"/>
    <property type="match status" value="1"/>
</dbReference>
<dbReference type="PROSITE" id="PS00671">
    <property type="entry name" value="D_2_HYDROXYACID_DH_3"/>
    <property type="match status" value="1"/>
</dbReference>
<keyword evidence="7" id="KW-1185">Reference proteome</keyword>
<evidence type="ECO:0000256" key="2">
    <source>
        <dbReference type="ARBA" id="ARBA00023027"/>
    </source>
</evidence>
<dbReference type="EMBL" id="HG793128">
    <property type="protein sequence ID" value="CDK27342.1"/>
    <property type="molecule type" value="Genomic_DNA"/>
</dbReference>
<feature type="domain" description="D-isomer specific 2-hydroxyacid dehydrogenase catalytic" evidence="4">
    <location>
        <begin position="68"/>
        <end position="373"/>
    </location>
</feature>
<dbReference type="GO" id="GO:0005829">
    <property type="term" value="C:cytosol"/>
    <property type="evidence" value="ECO:0007669"/>
    <property type="project" value="TreeGrafter"/>
</dbReference>
<proteinExistence type="inferred from homology"/>
<dbReference type="PANTHER" id="PTHR10996:SF178">
    <property type="entry name" value="2-HYDROXYACID DEHYDROGENASE YGL185C-RELATED"/>
    <property type="match status" value="1"/>
</dbReference>
<dbReference type="PANTHER" id="PTHR10996">
    <property type="entry name" value="2-HYDROXYACID DEHYDROGENASE-RELATED"/>
    <property type="match status" value="1"/>
</dbReference>
<comment type="similarity">
    <text evidence="3">Belongs to the D-isomer specific 2-hydroxyacid dehydrogenase family.</text>
</comment>
<keyword evidence="1 3" id="KW-0560">Oxidoreductase</keyword>
<dbReference type="GeneID" id="34520725"/>
<dbReference type="Proteomes" id="UP000019384">
    <property type="component" value="Unassembled WGS sequence"/>
</dbReference>
<sequence>MSKPRVLFVGDTDEGLPEFESFATKFECVKYTLTTKEQLIADLDSKFGDIVGVYGGWLGFGPIRGLWKDVIPHFPASLKIITLCSAGHDGYDMEALREKGITLCNSPTFGAEQVADTALFLTLHSFRLYNFYETALKGHGHTFESRKGIEESLLNPVTGRLEPNPEAKAKSEHKIMPNYAFGQLLGSHLSILTPQGRNAVIVGLGSIGSRIAKRLNVIGMNIHYVKRTPLTKDQQAALGFEATFHQSLEEAAPLADVVIFAIPGTPETAKMFCKKVIDLMPSKSRVINVGRGSIVDDGDLLEGMRSGKIIFAGLDVFYNEPLTNPEIAARDDVVLIPHIASSTVEVYDATARFCLKNLENVLAHGEKPQNAVN</sequence>
<evidence type="ECO:0000313" key="7">
    <source>
        <dbReference type="Proteomes" id="UP000019384"/>
    </source>
</evidence>
<keyword evidence="2" id="KW-0520">NAD</keyword>
<reference evidence="6" key="1">
    <citation type="submission" date="2013-12" db="EMBL/GenBank/DDBJ databases">
        <authorList>
            <person name="Genoscope - CEA"/>
        </authorList>
    </citation>
    <scope>NUCLEOTIDE SEQUENCE</scope>
    <source>
        <strain evidence="6">CBS 1993</strain>
    </source>
</reference>
<dbReference type="HOGENOM" id="CLU_019796_1_2_1"/>
<dbReference type="InterPro" id="IPR006140">
    <property type="entry name" value="D-isomer_DH_NAD-bd"/>
</dbReference>
<dbReference type="SUPFAM" id="SSF52283">
    <property type="entry name" value="Formate/glycerate dehydrogenase catalytic domain-like"/>
    <property type="match status" value="1"/>
</dbReference>
<dbReference type="InterPro" id="IPR029753">
    <property type="entry name" value="D-isomer_DH_CS"/>
</dbReference>
<dbReference type="Pfam" id="PF02826">
    <property type="entry name" value="2-Hacid_dh_C"/>
    <property type="match status" value="1"/>
</dbReference>
<dbReference type="InterPro" id="IPR050223">
    <property type="entry name" value="D-isomer_2-hydroxyacid_DH"/>
</dbReference>
<dbReference type="OrthoDB" id="298012at2759"/>
<protein>
    <recommendedName>
        <fullName evidence="8">D-isomer specific 2-hydroxyacid dehydrogenase NAD-binding domain-containing protein</fullName>
    </recommendedName>
</protein>
<dbReference type="GO" id="GO:0016618">
    <property type="term" value="F:hydroxypyruvate reductase [NAD(P)H] activity"/>
    <property type="evidence" value="ECO:0007669"/>
    <property type="project" value="TreeGrafter"/>
</dbReference>
<organism evidence="6 7">
    <name type="scientific">Kuraishia capsulata CBS 1993</name>
    <dbReference type="NCBI Taxonomy" id="1382522"/>
    <lineage>
        <taxon>Eukaryota</taxon>
        <taxon>Fungi</taxon>
        <taxon>Dikarya</taxon>
        <taxon>Ascomycota</taxon>
        <taxon>Saccharomycotina</taxon>
        <taxon>Pichiomycetes</taxon>
        <taxon>Pichiales</taxon>
        <taxon>Pichiaceae</taxon>
        <taxon>Kuraishia</taxon>
    </lineage>
</organism>
<reference evidence="6" key="2">
    <citation type="submission" date="2014-02" db="EMBL/GenBank/DDBJ databases">
        <title>Complete DNA sequence of /Kuraishia capsulata/ illustrates novel genomic features among budding yeasts (/Saccharomycotina/).</title>
        <authorList>
            <person name="Morales L."/>
            <person name="Noel B."/>
            <person name="Porcel B."/>
            <person name="Marcet-Houben M."/>
            <person name="Hullo M-F."/>
            <person name="Sacerdot C."/>
            <person name="Tekaia F."/>
            <person name="Leh-Louis V."/>
            <person name="Despons L."/>
            <person name="Khanna V."/>
            <person name="Aury J-M."/>
            <person name="Barbe V."/>
            <person name="Couloux A."/>
            <person name="Labadie K."/>
            <person name="Pelletier E."/>
            <person name="Souciet J-L."/>
            <person name="Boekhout T."/>
            <person name="Gabaldon T."/>
            <person name="Wincker P."/>
            <person name="Dujon B."/>
        </authorList>
    </citation>
    <scope>NUCLEOTIDE SEQUENCE</scope>
    <source>
        <strain evidence="6">CBS 1993</strain>
    </source>
</reference>
<dbReference type="Gene3D" id="3.40.50.720">
    <property type="entry name" value="NAD(P)-binding Rossmann-like Domain"/>
    <property type="match status" value="2"/>
</dbReference>
<feature type="domain" description="D-isomer specific 2-hydroxyacid dehydrogenase NAD-binding" evidence="5">
    <location>
        <begin position="189"/>
        <end position="340"/>
    </location>
</feature>
<dbReference type="AlphaFoldDB" id="W6MQ26"/>
<dbReference type="GO" id="GO:0051287">
    <property type="term" value="F:NAD binding"/>
    <property type="evidence" value="ECO:0007669"/>
    <property type="project" value="InterPro"/>
</dbReference>
<evidence type="ECO:0000259" key="4">
    <source>
        <dbReference type="Pfam" id="PF00389"/>
    </source>
</evidence>
<dbReference type="SUPFAM" id="SSF51735">
    <property type="entry name" value="NAD(P)-binding Rossmann-fold domains"/>
    <property type="match status" value="1"/>
</dbReference>
<dbReference type="InterPro" id="IPR006139">
    <property type="entry name" value="D-isomer_2_OHA_DH_cat_dom"/>
</dbReference>
<gene>
    <name evidence="6" type="ORF">KUCA_T00003320001</name>
</gene>
<accession>W6MQ26</accession>
<evidence type="ECO:0000256" key="1">
    <source>
        <dbReference type="ARBA" id="ARBA00023002"/>
    </source>
</evidence>
<dbReference type="STRING" id="1382522.W6MQ26"/>
<dbReference type="RefSeq" id="XP_022459337.1">
    <property type="nucleotide sequence ID" value="XM_022601723.1"/>
</dbReference>
<dbReference type="GO" id="GO:0030267">
    <property type="term" value="F:glyoxylate reductase (NADPH) activity"/>
    <property type="evidence" value="ECO:0007669"/>
    <property type="project" value="TreeGrafter"/>
</dbReference>
<evidence type="ECO:0000313" key="6">
    <source>
        <dbReference type="EMBL" id="CDK27342.1"/>
    </source>
</evidence>
<name>W6MQ26_9ASCO</name>
<dbReference type="InterPro" id="IPR036291">
    <property type="entry name" value="NAD(P)-bd_dom_sf"/>
</dbReference>